<dbReference type="AlphaFoldDB" id="A0A4Y2R750"/>
<evidence type="ECO:0000256" key="1">
    <source>
        <dbReference type="SAM" id="MobiDB-lite"/>
    </source>
</evidence>
<dbReference type="OrthoDB" id="5979489at2759"/>
<dbReference type="EMBL" id="BGPR01016018">
    <property type="protein sequence ID" value="GBN71523.1"/>
    <property type="molecule type" value="Genomic_DNA"/>
</dbReference>
<accession>A0A4Y2R750</accession>
<feature type="region of interest" description="Disordered" evidence="1">
    <location>
        <begin position="99"/>
        <end position="122"/>
    </location>
</feature>
<protein>
    <submittedName>
        <fullName evidence="2">Uncharacterized protein</fullName>
    </submittedName>
</protein>
<evidence type="ECO:0000313" key="2">
    <source>
        <dbReference type="EMBL" id="GBN71523.1"/>
    </source>
</evidence>
<keyword evidence="3" id="KW-1185">Reference proteome</keyword>
<dbReference type="Proteomes" id="UP000499080">
    <property type="component" value="Unassembled WGS sequence"/>
</dbReference>
<sequence length="122" mass="13644">MSLIHADSQAAVKPDLFLTPPTQKSIEKGQWLECHPIANIRDGNPIEFSISVSEEDYIDLSATQLSYIESLLNYGSDYKKRFLTSECFYKDSPECLDVTDPEGDNEGLKNLPLSSKSQKGKI</sequence>
<feature type="compositionally biased region" description="Polar residues" evidence="1">
    <location>
        <begin position="112"/>
        <end position="122"/>
    </location>
</feature>
<comment type="caution">
    <text evidence="2">The sequence shown here is derived from an EMBL/GenBank/DDBJ whole genome shotgun (WGS) entry which is preliminary data.</text>
</comment>
<organism evidence="2 3">
    <name type="scientific">Araneus ventricosus</name>
    <name type="common">Orbweaver spider</name>
    <name type="synonym">Epeira ventricosa</name>
    <dbReference type="NCBI Taxonomy" id="182803"/>
    <lineage>
        <taxon>Eukaryota</taxon>
        <taxon>Metazoa</taxon>
        <taxon>Ecdysozoa</taxon>
        <taxon>Arthropoda</taxon>
        <taxon>Chelicerata</taxon>
        <taxon>Arachnida</taxon>
        <taxon>Araneae</taxon>
        <taxon>Araneomorphae</taxon>
        <taxon>Entelegynae</taxon>
        <taxon>Araneoidea</taxon>
        <taxon>Araneidae</taxon>
        <taxon>Araneus</taxon>
    </lineage>
</organism>
<evidence type="ECO:0000313" key="3">
    <source>
        <dbReference type="Proteomes" id="UP000499080"/>
    </source>
</evidence>
<reference evidence="2 3" key="1">
    <citation type="journal article" date="2019" name="Sci. Rep.">
        <title>Orb-weaving spider Araneus ventricosus genome elucidates the spidroin gene catalogue.</title>
        <authorList>
            <person name="Kono N."/>
            <person name="Nakamura H."/>
            <person name="Ohtoshi R."/>
            <person name="Moran D.A.P."/>
            <person name="Shinohara A."/>
            <person name="Yoshida Y."/>
            <person name="Fujiwara M."/>
            <person name="Mori M."/>
            <person name="Tomita M."/>
            <person name="Arakawa K."/>
        </authorList>
    </citation>
    <scope>NUCLEOTIDE SEQUENCE [LARGE SCALE GENOMIC DNA]</scope>
</reference>
<name>A0A4Y2R750_ARAVE</name>
<gene>
    <name evidence="2" type="ORF">AVEN_259258_1</name>
</gene>
<proteinExistence type="predicted"/>